<organism evidence="13 15">
    <name type="scientific">Laribacter hongkongensis</name>
    <dbReference type="NCBI Taxonomy" id="168471"/>
    <lineage>
        <taxon>Bacteria</taxon>
        <taxon>Pseudomonadati</taxon>
        <taxon>Pseudomonadota</taxon>
        <taxon>Betaproteobacteria</taxon>
        <taxon>Neisseriales</taxon>
        <taxon>Aquaspirillaceae</taxon>
        <taxon>Laribacter</taxon>
    </lineage>
</organism>
<keyword evidence="8 10" id="KW-0120">Carbon dioxide fixation</keyword>
<evidence type="ECO:0000256" key="3">
    <source>
        <dbReference type="ARBA" id="ARBA00008346"/>
    </source>
</evidence>
<dbReference type="InterPro" id="IPR021135">
    <property type="entry name" value="PEP_COase"/>
</dbReference>
<name>A0A248LPA9_9NEIS</name>
<feature type="active site" evidence="10 11">
    <location>
        <position position="140"/>
    </location>
</feature>
<evidence type="ECO:0000256" key="7">
    <source>
        <dbReference type="ARBA" id="ARBA00023239"/>
    </source>
</evidence>
<evidence type="ECO:0000256" key="5">
    <source>
        <dbReference type="ARBA" id="ARBA00022419"/>
    </source>
</evidence>
<evidence type="ECO:0000313" key="14">
    <source>
        <dbReference type="EMBL" id="MCG9024963.1"/>
    </source>
</evidence>
<reference evidence="13" key="1">
    <citation type="journal article" date="2017" name="J. Antimicrob. Chemother.">
        <title>Emergence and genomic analysis of MDR Laribacter hongkongensis strain HLGZ1 from Guangzhou, China.</title>
        <authorList>
            <person name="Wu H.K."/>
            <person name="Chen J.H."/>
            <person name="Yang L."/>
            <person name="Li A.R."/>
            <person name="Su D.H."/>
            <person name="Lin Y.P."/>
            <person name="Chen D.Q."/>
        </authorList>
    </citation>
    <scope>NUCLEOTIDE SEQUENCE</scope>
    <source>
        <strain evidence="13">HLGZ1</strain>
    </source>
</reference>
<dbReference type="EMBL" id="CP022115">
    <property type="protein sequence ID" value="ASJ26156.1"/>
    <property type="molecule type" value="Genomic_DNA"/>
</dbReference>
<dbReference type="GO" id="GO:0006099">
    <property type="term" value="P:tricarboxylic acid cycle"/>
    <property type="evidence" value="ECO:0007669"/>
    <property type="project" value="InterPro"/>
</dbReference>
<dbReference type="PRINTS" id="PR00150">
    <property type="entry name" value="PEPCARBXLASE"/>
</dbReference>
<dbReference type="SUPFAM" id="SSF51621">
    <property type="entry name" value="Phosphoenolpyruvate/pyruvate domain"/>
    <property type="match status" value="1"/>
</dbReference>
<dbReference type="GO" id="GO:0006107">
    <property type="term" value="P:oxaloacetate metabolic process"/>
    <property type="evidence" value="ECO:0007669"/>
    <property type="project" value="UniProtKB-UniRule"/>
</dbReference>
<dbReference type="Pfam" id="PF00311">
    <property type="entry name" value="PEPcase"/>
    <property type="match status" value="1"/>
</dbReference>
<evidence type="ECO:0000256" key="4">
    <source>
        <dbReference type="ARBA" id="ARBA00012305"/>
    </source>
</evidence>
<comment type="subunit">
    <text evidence="10">Homotetramer.</text>
</comment>
<evidence type="ECO:0000256" key="12">
    <source>
        <dbReference type="PROSITE-ProRule" id="PRU10112"/>
    </source>
</evidence>
<dbReference type="AlphaFoldDB" id="A0A248LPA9"/>
<evidence type="ECO:0000256" key="6">
    <source>
        <dbReference type="ARBA" id="ARBA00022842"/>
    </source>
</evidence>
<evidence type="ECO:0000313" key="13">
    <source>
        <dbReference type="EMBL" id="ASJ26156.1"/>
    </source>
</evidence>
<dbReference type="GO" id="GO:0000287">
    <property type="term" value="F:magnesium ion binding"/>
    <property type="evidence" value="ECO:0007669"/>
    <property type="project" value="UniProtKB-UniRule"/>
</dbReference>
<dbReference type="Gene3D" id="1.20.1440.90">
    <property type="entry name" value="Phosphoenolpyruvate/pyruvate domain"/>
    <property type="match status" value="1"/>
</dbReference>
<evidence type="ECO:0000313" key="15">
    <source>
        <dbReference type="Proteomes" id="UP000197424"/>
    </source>
</evidence>
<dbReference type="InterPro" id="IPR015813">
    <property type="entry name" value="Pyrv/PenolPyrv_kinase-like_dom"/>
</dbReference>
<dbReference type="Proteomes" id="UP001200247">
    <property type="component" value="Unassembled WGS sequence"/>
</dbReference>
<dbReference type="InterPro" id="IPR033129">
    <property type="entry name" value="PEPCASE_His_AS"/>
</dbReference>
<keyword evidence="6 10" id="KW-0460">Magnesium</keyword>
<evidence type="ECO:0000256" key="8">
    <source>
        <dbReference type="ARBA" id="ARBA00023300"/>
    </source>
</evidence>
<dbReference type="OrthoDB" id="9768133at2"/>
<comment type="cofactor">
    <cofactor evidence="1 10">
        <name>Mg(2+)</name>
        <dbReference type="ChEBI" id="CHEBI:18420"/>
    </cofactor>
</comment>
<reference evidence="15" key="2">
    <citation type="submission" date="2017-06" db="EMBL/GenBank/DDBJ databases">
        <title>Whole genome sequence of Laribacter hongkongensis LHGZ1.</title>
        <authorList>
            <person name="Chen D."/>
            <person name="Wu H."/>
            <person name="Chen J."/>
        </authorList>
    </citation>
    <scope>NUCLEOTIDE SEQUENCE [LARGE SCALE GENOMIC DNA]</scope>
    <source>
        <strain evidence="15">LHGZ1</strain>
    </source>
</reference>
<reference evidence="14 16" key="4">
    <citation type="submission" date="2021-10" db="EMBL/GenBank/DDBJ databases">
        <title>Whole-genome sequencing analysis of Laribacter hongkongensis: virulence gene profiles, carbohydrate-active enzyme prediction, and antimicrobial resistance characterization.</title>
        <authorList>
            <person name="Yuan P."/>
            <person name="Zhan Y."/>
            <person name="Chen D."/>
        </authorList>
    </citation>
    <scope>NUCLEOTIDE SEQUENCE [LARGE SCALE GENOMIC DNA]</scope>
    <source>
        <strain evidence="14 16">W67</strain>
    </source>
</reference>
<gene>
    <name evidence="10 14" type="primary">ppc</name>
    <name evidence="14" type="ORF">LH440_03400</name>
    <name evidence="13" type="ORF">LHGZ1_3325</name>
</gene>
<comment type="similarity">
    <text evidence="3 10">Belongs to the PEPCase type 1 family.</text>
</comment>
<dbReference type="InterPro" id="IPR018129">
    <property type="entry name" value="PEP_COase_Lys_AS"/>
</dbReference>
<evidence type="ECO:0000256" key="1">
    <source>
        <dbReference type="ARBA" id="ARBA00001946"/>
    </source>
</evidence>
<dbReference type="PROSITE" id="PS00781">
    <property type="entry name" value="PEPCASE_1"/>
    <property type="match status" value="1"/>
</dbReference>
<dbReference type="HAMAP" id="MF_00595">
    <property type="entry name" value="PEPcase_type1"/>
    <property type="match status" value="1"/>
</dbReference>
<evidence type="ECO:0000256" key="10">
    <source>
        <dbReference type="HAMAP-Rule" id="MF_00595"/>
    </source>
</evidence>
<proteinExistence type="inferred from homology"/>
<feature type="active site" evidence="10 12">
    <location>
        <position position="573"/>
    </location>
</feature>
<dbReference type="GO" id="GO:0005829">
    <property type="term" value="C:cytosol"/>
    <property type="evidence" value="ECO:0007669"/>
    <property type="project" value="TreeGrafter"/>
</dbReference>
<dbReference type="RefSeq" id="WP_088861724.1">
    <property type="nucleotide sequence ID" value="NZ_CP022115.1"/>
</dbReference>
<dbReference type="NCBIfam" id="NF000584">
    <property type="entry name" value="PRK00009.1"/>
    <property type="match status" value="1"/>
</dbReference>
<accession>A0A248LPA9</accession>
<reference evidence="13" key="3">
    <citation type="submission" date="2017-06" db="EMBL/GenBank/DDBJ databases">
        <authorList>
            <person name="Kim H.J."/>
            <person name="Triplett B.A."/>
        </authorList>
    </citation>
    <scope>NUCLEOTIDE SEQUENCE</scope>
    <source>
        <strain evidence="13">HLGZ1</strain>
    </source>
</reference>
<comment type="catalytic activity">
    <reaction evidence="9 10">
        <text>oxaloacetate + phosphate = phosphoenolpyruvate + hydrogencarbonate</text>
        <dbReference type="Rhea" id="RHEA:28370"/>
        <dbReference type="ChEBI" id="CHEBI:16452"/>
        <dbReference type="ChEBI" id="CHEBI:17544"/>
        <dbReference type="ChEBI" id="CHEBI:43474"/>
        <dbReference type="ChEBI" id="CHEBI:58702"/>
        <dbReference type="EC" id="4.1.1.31"/>
    </reaction>
</comment>
<dbReference type="PANTHER" id="PTHR30523">
    <property type="entry name" value="PHOSPHOENOLPYRUVATE CARBOXYLASE"/>
    <property type="match status" value="1"/>
</dbReference>
<dbReference type="EMBL" id="JAJAXM010000004">
    <property type="protein sequence ID" value="MCG9024963.1"/>
    <property type="molecule type" value="Genomic_DNA"/>
</dbReference>
<dbReference type="InterPro" id="IPR022805">
    <property type="entry name" value="PEP_COase_bac/pln-type"/>
</dbReference>
<evidence type="ECO:0000256" key="2">
    <source>
        <dbReference type="ARBA" id="ARBA00003670"/>
    </source>
</evidence>
<dbReference type="PANTHER" id="PTHR30523:SF6">
    <property type="entry name" value="PHOSPHOENOLPYRUVATE CARBOXYLASE"/>
    <property type="match status" value="1"/>
</dbReference>
<sequence length="907" mass="100450">MTSDFDKDLPLTRDRMRLTRLLAEVVREQVGDAVWQEVEQIPQLACHTEDLSPLRTHLQQLSPVVLDTLLRSSGLLAQLENLAEDLHHNRRRKAHRKAGSPPQPGSLARALTILREHGITADTLAGLLEYAQIVPVLTAHPTEVQRQTTLDCQRAIRKFLQLLDHPDVDADAEAALTAKLKRVLLTLWQTADIRPFKLTVKDEIENGIAYHPLTFLDALPALYGRLEDDIAATFGTRIEIPNFYRIGSWIGGDRDGNPFVNADLLRYALSRQAEIAFAHYDYELEGLYRELSLSDRRVQVSPAVQALSDCSPDTAISREEEPYRRAIATLLARLAATARERDIPFHSRFGHAEAAPYRDRHELGADLSAIARSLDTHGSTLLAGGRLRELRRAVSVFGFFLMPLDQRQHADLYGAAVAELFARAGQPGYDALDEAGKRAWLLAELAHARPLASPFIEYSPGVQRELDLFAATRALQDRYGEGALPNLIISNCAEASDLLEVALLMKESGLLPLEADGRHRARANIIPLFETIEDLEHADTVMRELFAIPLYRDLLASRQDVQEVMLGYSDSNKDGGYLMSQWALYAAEKRLVAVFDLFGVRIRLFHGRGGSVGRGGGPSFDAILAQPAGTVAGQIRITEQGEVIASKYADRTIGQRNLEALLAATLEASLVPRPSCPTDESVFGELAADSYQAYRQLIETDGFIDYFLAATPINEIAKLNIGSRPASRKTLASISDLRAIPWVFSWMQSRVMLPGWYGVGSAMSAFLARHGTTGRDRLAALWQESAFFRVALDNMEMVLAKADMQIAAEYASLVPDPAVRERVYGLIRGEFERTRDAFCAITGQTRLLAGNPTLARSLAARMPYFTTLNLLQIDGLARLRQDPDNPELLYAIHQTINGLATGLRNSG</sequence>
<evidence type="ECO:0000256" key="11">
    <source>
        <dbReference type="PROSITE-ProRule" id="PRU10111"/>
    </source>
</evidence>
<keyword evidence="7 10" id="KW-0456">Lyase</keyword>
<evidence type="ECO:0000256" key="9">
    <source>
        <dbReference type="ARBA" id="ARBA00048995"/>
    </source>
</evidence>
<dbReference type="EC" id="4.1.1.31" evidence="4 10"/>
<dbReference type="GO" id="GO:0015977">
    <property type="term" value="P:carbon fixation"/>
    <property type="evidence" value="ECO:0007669"/>
    <property type="project" value="UniProtKB-UniRule"/>
</dbReference>
<protein>
    <recommendedName>
        <fullName evidence="5 10">Phosphoenolpyruvate carboxylase</fullName>
        <shortName evidence="10">PEPC</shortName>
        <shortName evidence="10">PEPCase</shortName>
        <ecNumber evidence="4 10">4.1.1.31</ecNumber>
    </recommendedName>
</protein>
<comment type="function">
    <text evidence="2 10">Forms oxaloacetate, a four-carbon dicarboxylic acid source for the tricarboxylic acid cycle.</text>
</comment>
<keyword evidence="13" id="KW-0670">Pyruvate</keyword>
<dbReference type="PROSITE" id="PS00393">
    <property type="entry name" value="PEPCASE_2"/>
    <property type="match status" value="1"/>
</dbReference>
<evidence type="ECO:0000313" key="16">
    <source>
        <dbReference type="Proteomes" id="UP001200247"/>
    </source>
</evidence>
<dbReference type="Proteomes" id="UP000197424">
    <property type="component" value="Chromosome"/>
</dbReference>
<dbReference type="GO" id="GO:0008964">
    <property type="term" value="F:phosphoenolpyruvate carboxylase activity"/>
    <property type="evidence" value="ECO:0007669"/>
    <property type="project" value="UniProtKB-UniRule"/>
</dbReference>